<dbReference type="Proteomes" id="UP001497522">
    <property type="component" value="Chromosome 6"/>
</dbReference>
<dbReference type="EMBL" id="OZ023707">
    <property type="protein sequence ID" value="CAK9878648.1"/>
    <property type="molecule type" value="Genomic_DNA"/>
</dbReference>
<evidence type="ECO:0000313" key="2">
    <source>
        <dbReference type="Proteomes" id="UP001497522"/>
    </source>
</evidence>
<proteinExistence type="predicted"/>
<name>A0ABP1BSH5_9BRYO</name>
<evidence type="ECO:0000313" key="1">
    <source>
        <dbReference type="EMBL" id="CAK9878648.1"/>
    </source>
</evidence>
<sequence>MAALSGLRERQETMRPTSRSSLECSGFATQNNSATCSVAMLRSCSSCCCGVATCGAAVLQVATLWRCNYQQHCNAQHCGAAHVAAALRRYTSCCDAVATRGVTSCGVAACVAATLRRGSRSPCYKLRRCSSWGAVTLWRCSSSWKAAPVPLPGCAIRVWREGVVTELIEFLRCVLLILDAFALATERSSLSDCLAAAASEVSELLPKPANAEERSNL</sequence>
<reference evidence="1" key="1">
    <citation type="submission" date="2024-03" db="EMBL/GenBank/DDBJ databases">
        <authorList>
            <consortium name="ELIXIR-Norway"/>
            <consortium name="Elixir Norway"/>
        </authorList>
    </citation>
    <scope>NUCLEOTIDE SEQUENCE</scope>
</reference>
<accession>A0ABP1BSH5</accession>
<protein>
    <submittedName>
        <fullName evidence="1">Uncharacterized protein</fullName>
    </submittedName>
</protein>
<organism evidence="1 2">
    <name type="scientific">Sphagnum jensenii</name>
    <dbReference type="NCBI Taxonomy" id="128206"/>
    <lineage>
        <taxon>Eukaryota</taxon>
        <taxon>Viridiplantae</taxon>
        <taxon>Streptophyta</taxon>
        <taxon>Embryophyta</taxon>
        <taxon>Bryophyta</taxon>
        <taxon>Sphagnophytina</taxon>
        <taxon>Sphagnopsida</taxon>
        <taxon>Sphagnales</taxon>
        <taxon>Sphagnaceae</taxon>
        <taxon>Sphagnum</taxon>
    </lineage>
</organism>
<gene>
    <name evidence="1" type="ORF">CSSPJE1EN2_LOCUS20434</name>
</gene>
<keyword evidence="2" id="KW-1185">Reference proteome</keyword>